<feature type="compositionally biased region" description="Polar residues" evidence="1">
    <location>
        <begin position="23"/>
        <end position="37"/>
    </location>
</feature>
<name>A0ABR4KXB5_9EURO</name>
<keyword evidence="3" id="KW-1185">Reference proteome</keyword>
<feature type="compositionally biased region" description="Low complexity" evidence="1">
    <location>
        <begin position="229"/>
        <end position="240"/>
    </location>
</feature>
<dbReference type="GeneID" id="98152603"/>
<comment type="caution">
    <text evidence="2">The sequence shown here is derived from an EMBL/GenBank/DDBJ whole genome shotgun (WGS) entry which is preliminary data.</text>
</comment>
<feature type="compositionally biased region" description="Basic and acidic residues" evidence="1">
    <location>
        <begin position="198"/>
        <end position="219"/>
    </location>
</feature>
<sequence length="256" mass="28690">MPPFHTRPPFNPSVEEVRDETENLTSYDATPSDSGSSWPELCAQHESVLSSHLKTLQALQEQLRASSDPQGSKLVSSMVERTNKLCVQFETVKKHIIPRIQGGVSASAWTARTPPDDSYSSRSSSKQDDLTGSKRRKRARRSNDNELKPELGEELLPEALPLSQSSKRKRMDLAIPGSNEDVRNAMPVALETEDISDEVQRRLKIKEEQRKKRETDVKPEKRKRDRDSLASNGSSSSLSLGVKPRKKFKLGERANG</sequence>
<organism evidence="2 3">
    <name type="scientific">Aspergillus pseudodeflectus</name>
    <dbReference type="NCBI Taxonomy" id="176178"/>
    <lineage>
        <taxon>Eukaryota</taxon>
        <taxon>Fungi</taxon>
        <taxon>Dikarya</taxon>
        <taxon>Ascomycota</taxon>
        <taxon>Pezizomycotina</taxon>
        <taxon>Eurotiomycetes</taxon>
        <taxon>Eurotiomycetidae</taxon>
        <taxon>Eurotiales</taxon>
        <taxon>Aspergillaceae</taxon>
        <taxon>Aspergillus</taxon>
        <taxon>Aspergillus subgen. Nidulantes</taxon>
    </lineage>
</organism>
<protein>
    <submittedName>
        <fullName evidence="2">Uncharacterized protein</fullName>
    </submittedName>
</protein>
<feature type="region of interest" description="Disordered" evidence="1">
    <location>
        <begin position="1"/>
        <end position="41"/>
    </location>
</feature>
<evidence type="ECO:0000313" key="3">
    <source>
        <dbReference type="Proteomes" id="UP001610444"/>
    </source>
</evidence>
<dbReference type="EMBL" id="JBFXLR010000007">
    <property type="protein sequence ID" value="KAL2856928.1"/>
    <property type="molecule type" value="Genomic_DNA"/>
</dbReference>
<accession>A0ABR4KXB5</accession>
<dbReference type="RefSeq" id="XP_070902792.1">
    <property type="nucleotide sequence ID" value="XM_071037439.1"/>
</dbReference>
<evidence type="ECO:0000313" key="2">
    <source>
        <dbReference type="EMBL" id="KAL2856928.1"/>
    </source>
</evidence>
<reference evidence="2 3" key="1">
    <citation type="submission" date="2024-07" db="EMBL/GenBank/DDBJ databases">
        <title>Section-level genome sequencing and comparative genomics of Aspergillus sections Usti and Cavernicolus.</title>
        <authorList>
            <consortium name="Lawrence Berkeley National Laboratory"/>
            <person name="Nybo J.L."/>
            <person name="Vesth T.C."/>
            <person name="Theobald S."/>
            <person name="Frisvad J.C."/>
            <person name="Larsen T.O."/>
            <person name="Kjaerboelling I."/>
            <person name="Rothschild-Mancinelli K."/>
            <person name="Lyhne E.K."/>
            <person name="Kogle M.E."/>
            <person name="Barry K."/>
            <person name="Clum A."/>
            <person name="Na H."/>
            <person name="Ledsgaard L."/>
            <person name="Lin J."/>
            <person name="Lipzen A."/>
            <person name="Kuo A."/>
            <person name="Riley R."/>
            <person name="Mondo S."/>
            <person name="LaButti K."/>
            <person name="Haridas S."/>
            <person name="Pangalinan J."/>
            <person name="Salamov A.A."/>
            <person name="Simmons B.A."/>
            <person name="Magnuson J.K."/>
            <person name="Chen J."/>
            <person name="Drula E."/>
            <person name="Henrissat B."/>
            <person name="Wiebenga A."/>
            <person name="Lubbers R.J."/>
            <person name="Gomes A.C."/>
            <person name="Macurrencykelacurrency M.R."/>
            <person name="Stajich J."/>
            <person name="Grigoriev I.V."/>
            <person name="Mortensen U.H."/>
            <person name="De vries R.P."/>
            <person name="Baker S.E."/>
            <person name="Andersen M.R."/>
        </authorList>
    </citation>
    <scope>NUCLEOTIDE SEQUENCE [LARGE SCALE GENOMIC DNA]</scope>
    <source>
        <strain evidence="2 3">CBS 756.74</strain>
    </source>
</reference>
<evidence type="ECO:0000256" key="1">
    <source>
        <dbReference type="SAM" id="MobiDB-lite"/>
    </source>
</evidence>
<gene>
    <name evidence="2" type="ORF">BJX68DRAFT_193618</name>
</gene>
<feature type="compositionally biased region" description="Pro residues" evidence="1">
    <location>
        <begin position="1"/>
        <end position="11"/>
    </location>
</feature>
<proteinExistence type="predicted"/>
<feature type="region of interest" description="Disordered" evidence="1">
    <location>
        <begin position="108"/>
        <end position="256"/>
    </location>
</feature>
<dbReference type="Proteomes" id="UP001610444">
    <property type="component" value="Unassembled WGS sequence"/>
</dbReference>
<feature type="compositionally biased region" description="Basic and acidic residues" evidence="1">
    <location>
        <begin position="141"/>
        <end position="151"/>
    </location>
</feature>